<dbReference type="PANTHER" id="PTHR45138">
    <property type="entry name" value="REGULATORY COMPONENTS OF SENSORY TRANSDUCTION SYSTEM"/>
    <property type="match status" value="1"/>
</dbReference>
<dbReference type="NCBIfam" id="TIGR00254">
    <property type="entry name" value="GGDEF"/>
    <property type="match status" value="1"/>
</dbReference>
<comment type="catalytic activity">
    <reaction evidence="2">
        <text>2 GTP = 3',3'-c-di-GMP + 2 diphosphate</text>
        <dbReference type="Rhea" id="RHEA:24898"/>
        <dbReference type="ChEBI" id="CHEBI:33019"/>
        <dbReference type="ChEBI" id="CHEBI:37565"/>
        <dbReference type="ChEBI" id="CHEBI:58805"/>
        <dbReference type="EC" id="2.7.7.65"/>
    </reaction>
</comment>
<dbReference type="EC" id="2.7.7.65" evidence="1"/>
<sequence length="347" mass="38707">MTSILQTQEFANAAFESMRQHGIPPSPENFTVWFHYHSDTYGDLTRLVDKRIQDAEPFDELHNDELYARFFGGDQRKITLGAAAGTERILQEVLSKISTAKTNVAGYAAFLQDTSEALGGDAGVRNIETLISALIEQTGVMQKRNEVLERDLQKSTEQVVILRRDMEAIQRDAQTDGLTNIANRKRFDATLREAVAAAEVDGKPLCLILADIDHFKKFNDLYGHQMGDQVLKLVGRTLRDCIRDGDLPARFGGEEFAVILPNADLAEAAEIGDRIRKTIATRRIVRRDSKVELGAITTCIGVALYQKGEPIPALIDRADEALYVAKRTGRNKVVTEEQMNDPDRNAF</sequence>
<evidence type="ECO:0000256" key="2">
    <source>
        <dbReference type="ARBA" id="ARBA00034247"/>
    </source>
</evidence>
<dbReference type="InterPro" id="IPR029787">
    <property type="entry name" value="Nucleotide_cyclase"/>
</dbReference>
<dbReference type="Gene3D" id="3.30.70.270">
    <property type="match status" value="1"/>
</dbReference>
<dbReference type="SMART" id="SM00267">
    <property type="entry name" value="GGDEF"/>
    <property type="match status" value="1"/>
</dbReference>
<dbReference type="GO" id="GO:1902201">
    <property type="term" value="P:negative regulation of bacterial-type flagellum-dependent cell motility"/>
    <property type="evidence" value="ECO:0007669"/>
    <property type="project" value="TreeGrafter"/>
</dbReference>
<dbReference type="PANTHER" id="PTHR45138:SF9">
    <property type="entry name" value="DIGUANYLATE CYCLASE DGCM-RELATED"/>
    <property type="match status" value="1"/>
</dbReference>
<evidence type="ECO:0000259" key="4">
    <source>
        <dbReference type="PROSITE" id="PS50887"/>
    </source>
</evidence>
<evidence type="ECO:0000256" key="1">
    <source>
        <dbReference type="ARBA" id="ARBA00012528"/>
    </source>
</evidence>
<dbReference type="EMBL" id="RBIG01000004">
    <property type="protein sequence ID" value="RKQ68126.1"/>
    <property type="molecule type" value="Genomic_DNA"/>
</dbReference>
<name>A0A420WAZ1_9PROT</name>
<comment type="caution">
    <text evidence="5">The sequence shown here is derived from an EMBL/GenBank/DDBJ whole genome shotgun (WGS) entry which is preliminary data.</text>
</comment>
<feature type="coiled-coil region" evidence="3">
    <location>
        <begin position="145"/>
        <end position="172"/>
    </location>
</feature>
<dbReference type="RefSeq" id="WP_147431117.1">
    <property type="nucleotide sequence ID" value="NZ_RBIG01000004.1"/>
</dbReference>
<dbReference type="GO" id="GO:0005886">
    <property type="term" value="C:plasma membrane"/>
    <property type="evidence" value="ECO:0007669"/>
    <property type="project" value="TreeGrafter"/>
</dbReference>
<dbReference type="GO" id="GO:0052621">
    <property type="term" value="F:diguanylate cyclase activity"/>
    <property type="evidence" value="ECO:0007669"/>
    <property type="project" value="UniProtKB-EC"/>
</dbReference>
<dbReference type="OrthoDB" id="9812260at2"/>
<dbReference type="AlphaFoldDB" id="A0A420WAZ1"/>
<dbReference type="InterPro" id="IPR000160">
    <property type="entry name" value="GGDEF_dom"/>
</dbReference>
<accession>A0A420WAZ1</accession>
<dbReference type="CDD" id="cd01949">
    <property type="entry name" value="GGDEF"/>
    <property type="match status" value="1"/>
</dbReference>
<evidence type="ECO:0000313" key="5">
    <source>
        <dbReference type="EMBL" id="RKQ68126.1"/>
    </source>
</evidence>
<dbReference type="GO" id="GO:0043709">
    <property type="term" value="P:cell adhesion involved in single-species biofilm formation"/>
    <property type="evidence" value="ECO:0007669"/>
    <property type="project" value="TreeGrafter"/>
</dbReference>
<dbReference type="SUPFAM" id="SSF55073">
    <property type="entry name" value="Nucleotide cyclase"/>
    <property type="match status" value="1"/>
</dbReference>
<reference evidence="5 6" key="1">
    <citation type="submission" date="2018-10" db="EMBL/GenBank/DDBJ databases">
        <title>Comparative analysis of microorganisms from saline springs in Andes Mountain Range, Colombia.</title>
        <authorList>
            <person name="Rubin E."/>
        </authorList>
    </citation>
    <scope>NUCLEOTIDE SEQUENCE [LARGE SCALE GENOMIC DNA]</scope>
    <source>
        <strain evidence="5 6">USBA 36</strain>
    </source>
</reference>
<protein>
    <recommendedName>
        <fullName evidence="1">diguanylate cyclase</fullName>
        <ecNumber evidence="1">2.7.7.65</ecNumber>
    </recommendedName>
</protein>
<dbReference type="InterPro" id="IPR043128">
    <property type="entry name" value="Rev_trsase/Diguanyl_cyclase"/>
</dbReference>
<dbReference type="Proteomes" id="UP000277424">
    <property type="component" value="Unassembled WGS sequence"/>
</dbReference>
<proteinExistence type="predicted"/>
<dbReference type="Pfam" id="PF00990">
    <property type="entry name" value="GGDEF"/>
    <property type="match status" value="1"/>
</dbReference>
<organism evidence="5 6">
    <name type="scientific">Oceanibaculum indicum</name>
    <dbReference type="NCBI Taxonomy" id="526216"/>
    <lineage>
        <taxon>Bacteria</taxon>
        <taxon>Pseudomonadati</taxon>
        <taxon>Pseudomonadota</taxon>
        <taxon>Alphaproteobacteria</taxon>
        <taxon>Rhodospirillales</taxon>
        <taxon>Oceanibaculaceae</taxon>
        <taxon>Oceanibaculum</taxon>
    </lineage>
</organism>
<feature type="domain" description="GGDEF" evidence="4">
    <location>
        <begin position="203"/>
        <end position="338"/>
    </location>
</feature>
<dbReference type="InterPro" id="IPR050469">
    <property type="entry name" value="Diguanylate_Cyclase"/>
</dbReference>
<evidence type="ECO:0000256" key="3">
    <source>
        <dbReference type="SAM" id="Coils"/>
    </source>
</evidence>
<dbReference type="FunFam" id="3.30.70.270:FF:000001">
    <property type="entry name" value="Diguanylate cyclase domain protein"/>
    <property type="match status" value="1"/>
</dbReference>
<dbReference type="PROSITE" id="PS50887">
    <property type="entry name" value="GGDEF"/>
    <property type="match status" value="1"/>
</dbReference>
<gene>
    <name evidence="5" type="ORF">BCL74_3445</name>
</gene>
<evidence type="ECO:0000313" key="6">
    <source>
        <dbReference type="Proteomes" id="UP000277424"/>
    </source>
</evidence>
<keyword evidence="3" id="KW-0175">Coiled coil</keyword>